<evidence type="ECO:0000256" key="1">
    <source>
        <dbReference type="ARBA" id="ARBA00004496"/>
    </source>
</evidence>
<dbReference type="PANTHER" id="PTHR13438:SF2">
    <property type="entry name" value="AMINOACYL TRNA SYNTHASE COMPLEX-INTERACTING MULTIFUNCTIONAL PROTEIN 2"/>
    <property type="match status" value="1"/>
</dbReference>
<dbReference type="EMBL" id="GGMS01017455">
    <property type="protein sequence ID" value="MBY86658.1"/>
    <property type="molecule type" value="Transcribed_RNA"/>
</dbReference>
<dbReference type="OrthoDB" id="424586at2759"/>
<keyword evidence="2" id="KW-0963">Cytoplasm</keyword>
<protein>
    <recommendedName>
        <fullName evidence="4">AIMP2 thioredoxin-like domain-containing protein</fullName>
    </recommendedName>
</protein>
<dbReference type="Gene3D" id="1.20.1050.130">
    <property type="match status" value="1"/>
</dbReference>
<gene>
    <name evidence="5" type="ORF">g.148761</name>
</gene>
<dbReference type="GO" id="GO:0017101">
    <property type="term" value="C:aminoacyl-tRNA synthetase multienzyme complex"/>
    <property type="evidence" value="ECO:0007669"/>
    <property type="project" value="InterPro"/>
</dbReference>
<dbReference type="Pfam" id="PF18569">
    <property type="entry name" value="Thioredoxin_16"/>
    <property type="match status" value="1"/>
</dbReference>
<keyword evidence="3" id="KW-0648">Protein biosynthesis</keyword>
<evidence type="ECO:0000256" key="2">
    <source>
        <dbReference type="ARBA" id="ARBA00022490"/>
    </source>
</evidence>
<sequence length="303" mass="34688">MYKLKPVFKVPEALDVHIACPMYKLKNLHIKTVDFAEQGINDVQLSDEEINLLLKRQNEVISTLEQLELRLSKLDTKFPDIEESCVPAFKKLSVSSSQCRAVHEKYNRKSESKKLDNSSVSHLIKNDTVIFADPDDPPYSVLALPILWPEISWDISYHVHSTLTKDLKELEVIKLFKKISCKKNKNTVKVIVIWQKTKPSPRIVRSPTTVLLGEVSLLRLFNQYLATETLNVADQRNSDILDLINEISCSTTDRTSELNNLIHGSNAKLDIDNIALWSLLYKKNNNPPKTKIWIENLTKQIIS</sequence>
<proteinExistence type="predicted"/>
<dbReference type="GO" id="GO:0005737">
    <property type="term" value="C:cytoplasm"/>
    <property type="evidence" value="ECO:0007669"/>
    <property type="project" value="UniProtKB-SubCell"/>
</dbReference>
<dbReference type="GO" id="GO:0006412">
    <property type="term" value="P:translation"/>
    <property type="evidence" value="ECO:0007669"/>
    <property type="project" value="UniProtKB-KW"/>
</dbReference>
<comment type="subcellular location">
    <subcellularLocation>
        <location evidence="1">Cytoplasm</location>
    </subcellularLocation>
</comment>
<accession>A0A2S2R9M7</accession>
<organism evidence="5">
    <name type="scientific">Sipha flava</name>
    <name type="common">yellow sugarcane aphid</name>
    <dbReference type="NCBI Taxonomy" id="143950"/>
    <lineage>
        <taxon>Eukaryota</taxon>
        <taxon>Metazoa</taxon>
        <taxon>Ecdysozoa</taxon>
        <taxon>Arthropoda</taxon>
        <taxon>Hexapoda</taxon>
        <taxon>Insecta</taxon>
        <taxon>Pterygota</taxon>
        <taxon>Neoptera</taxon>
        <taxon>Paraneoptera</taxon>
        <taxon>Hemiptera</taxon>
        <taxon>Sternorrhyncha</taxon>
        <taxon>Aphidomorpha</taxon>
        <taxon>Aphidoidea</taxon>
        <taxon>Aphididae</taxon>
        <taxon>Sipha</taxon>
    </lineage>
</organism>
<name>A0A2S2R9M7_9HEMI</name>
<dbReference type="InterPro" id="IPR042360">
    <property type="entry name" value="AIMP2"/>
</dbReference>
<reference evidence="5" key="1">
    <citation type="submission" date="2018-04" db="EMBL/GenBank/DDBJ databases">
        <title>Transcriptome assembly of Sipha flava.</title>
        <authorList>
            <person name="Scully E.D."/>
            <person name="Geib S.M."/>
            <person name="Palmer N.A."/>
            <person name="Koch K."/>
            <person name="Bradshaw J."/>
            <person name="Heng-Moss T."/>
            <person name="Sarath G."/>
        </authorList>
    </citation>
    <scope>NUCLEOTIDE SEQUENCE</scope>
</reference>
<dbReference type="InterPro" id="IPR041503">
    <property type="entry name" value="AIMP2_thioredoxin"/>
</dbReference>
<dbReference type="PANTHER" id="PTHR13438">
    <property type="entry name" value="AMINOACYL TRNA SYNTHASE COMPLEX-INTERACTING MULTIFUNCTIONAL PROTEIN"/>
    <property type="match status" value="1"/>
</dbReference>
<evidence type="ECO:0000313" key="5">
    <source>
        <dbReference type="EMBL" id="MBY86658.1"/>
    </source>
</evidence>
<evidence type="ECO:0000259" key="4">
    <source>
        <dbReference type="Pfam" id="PF18569"/>
    </source>
</evidence>
<feature type="domain" description="AIMP2 thioredoxin-like" evidence="4">
    <location>
        <begin position="126"/>
        <end position="209"/>
    </location>
</feature>
<dbReference type="AlphaFoldDB" id="A0A2S2R9M7"/>
<evidence type="ECO:0000256" key="3">
    <source>
        <dbReference type="ARBA" id="ARBA00022917"/>
    </source>
</evidence>